<evidence type="ECO:0000256" key="8">
    <source>
        <dbReference type="ARBA" id="ARBA00022692"/>
    </source>
</evidence>
<feature type="transmembrane region" description="Helical" evidence="12">
    <location>
        <begin position="21"/>
        <end position="39"/>
    </location>
</feature>
<evidence type="ECO:0000313" key="14">
    <source>
        <dbReference type="EMBL" id="TDR31940.1"/>
    </source>
</evidence>
<evidence type="ECO:0000256" key="13">
    <source>
        <dbReference type="NCBIfam" id="TIGR01474"/>
    </source>
</evidence>
<evidence type="ECO:0000256" key="1">
    <source>
        <dbReference type="ARBA" id="ARBA00001946"/>
    </source>
</evidence>
<sequence length="288" mass="31583">MGLPMLKKLQLYIQLTRLNKPIGILLLLWPTLWGLWFAAQGMPPLKELSVFILGTVLMRSAGCAMNDYADRDFDKHVERTAARPLTSGHISGKEAIGVALVLTFFAGMLALTLNAVSIKLAFVAAFLAGSYPLFKRFFAIPQAYLGIAFGFGIPMAFAAIRGELPALAWWLLLANVFWTIAYDTEYAMVDKIDDLKIGIKTSAITFGSYDVLAVVCCYAAFIGLMAWVGVSQGLSLPYFVGLIIASIIAIYHYGLIKNRERGACFKAFLHNNWLGCAVFSGTVLAFIK</sequence>
<keyword evidence="11 12" id="KW-0472">Membrane</keyword>
<evidence type="ECO:0000256" key="12">
    <source>
        <dbReference type="HAMAP-Rule" id="MF_01635"/>
    </source>
</evidence>
<feature type="transmembrane region" description="Helical" evidence="12">
    <location>
        <begin position="236"/>
        <end position="256"/>
    </location>
</feature>
<comment type="cofactor">
    <cofactor evidence="1 12">
        <name>Mg(2+)</name>
        <dbReference type="ChEBI" id="CHEBI:18420"/>
    </cofactor>
</comment>
<name>A0A4R6Y926_9BURK</name>
<dbReference type="GO" id="GO:0006744">
    <property type="term" value="P:ubiquinone biosynthetic process"/>
    <property type="evidence" value="ECO:0007669"/>
    <property type="project" value="UniProtKB-UniRule"/>
</dbReference>
<dbReference type="Gene3D" id="1.20.120.1780">
    <property type="entry name" value="UbiA prenyltransferase"/>
    <property type="match status" value="1"/>
</dbReference>
<keyword evidence="9 12" id="KW-0460">Magnesium</keyword>
<evidence type="ECO:0000256" key="2">
    <source>
        <dbReference type="ARBA" id="ARBA00004141"/>
    </source>
</evidence>
<dbReference type="PANTHER" id="PTHR11048:SF28">
    <property type="entry name" value="4-HYDROXYBENZOATE POLYPRENYLTRANSFERASE, MITOCHONDRIAL"/>
    <property type="match status" value="1"/>
</dbReference>
<evidence type="ECO:0000256" key="7">
    <source>
        <dbReference type="ARBA" id="ARBA00022688"/>
    </source>
</evidence>
<dbReference type="InterPro" id="IPR000537">
    <property type="entry name" value="UbiA_prenyltransferase"/>
</dbReference>
<comment type="function">
    <text evidence="12">Catalyzes the prenylation of para-hydroxybenzoate (PHB) with an all-trans polyprenyl group. Mediates the second step in the final reaction sequence of ubiquinone-8 (UQ-8) biosynthesis, which is the condensation of the polyisoprenoid side chain with PHB, generating the first membrane-bound Q intermediate 3-octaprenyl-4-hydroxybenzoate.</text>
</comment>
<comment type="caution">
    <text evidence="14">The sequence shown here is derived from an EMBL/GenBank/DDBJ whole genome shotgun (WGS) entry which is preliminary data.</text>
</comment>
<accession>A0A4R6Y926</accession>
<evidence type="ECO:0000313" key="15">
    <source>
        <dbReference type="Proteomes" id="UP000294480"/>
    </source>
</evidence>
<keyword evidence="4 12" id="KW-1003">Cell membrane</keyword>
<evidence type="ECO:0000256" key="9">
    <source>
        <dbReference type="ARBA" id="ARBA00022842"/>
    </source>
</evidence>
<dbReference type="InterPro" id="IPR039653">
    <property type="entry name" value="Prenyltransferase"/>
</dbReference>
<protein>
    <recommendedName>
        <fullName evidence="12 13">4-hydroxybenzoate octaprenyltransferase</fullName>
        <ecNumber evidence="12 13">2.5.1.39</ecNumber>
    </recommendedName>
    <alternativeName>
        <fullName evidence="12">4-HB polyprenyltransferase</fullName>
    </alternativeName>
</protein>
<comment type="pathway">
    <text evidence="12">Cofactor biosynthesis; ubiquinone biosynthesis.</text>
</comment>
<organism evidence="14 15">
    <name type="scientific">Hydromonas duriensis</name>
    <dbReference type="NCBI Taxonomy" id="1527608"/>
    <lineage>
        <taxon>Bacteria</taxon>
        <taxon>Pseudomonadati</taxon>
        <taxon>Pseudomonadota</taxon>
        <taxon>Betaproteobacteria</taxon>
        <taxon>Burkholderiales</taxon>
        <taxon>Burkholderiaceae</taxon>
        <taxon>Hydromonas</taxon>
    </lineage>
</organism>
<dbReference type="EC" id="2.5.1.39" evidence="12 13"/>
<comment type="catalytic activity">
    <reaction evidence="12">
        <text>all-trans-octaprenyl diphosphate + 4-hydroxybenzoate = 4-hydroxy-3-(all-trans-octaprenyl)benzoate + diphosphate</text>
        <dbReference type="Rhea" id="RHEA:27782"/>
        <dbReference type="ChEBI" id="CHEBI:1617"/>
        <dbReference type="ChEBI" id="CHEBI:17879"/>
        <dbReference type="ChEBI" id="CHEBI:33019"/>
        <dbReference type="ChEBI" id="CHEBI:57711"/>
        <dbReference type="EC" id="2.5.1.39"/>
    </reaction>
</comment>
<keyword evidence="6 12" id="KW-0808">Transferase</keyword>
<dbReference type="FunFam" id="1.10.357.140:FF:000002">
    <property type="entry name" value="4-hydroxybenzoate octaprenyltransferase"/>
    <property type="match status" value="1"/>
</dbReference>
<comment type="similarity">
    <text evidence="3 12">Belongs to the UbiA prenyltransferase family.</text>
</comment>
<dbReference type="HAMAP" id="MF_01635">
    <property type="entry name" value="UbiA"/>
    <property type="match status" value="1"/>
</dbReference>
<evidence type="ECO:0000256" key="10">
    <source>
        <dbReference type="ARBA" id="ARBA00022989"/>
    </source>
</evidence>
<keyword evidence="15" id="KW-1185">Reference proteome</keyword>
<reference evidence="14 15" key="1">
    <citation type="submission" date="2019-03" db="EMBL/GenBank/DDBJ databases">
        <title>Genomic Encyclopedia of Type Strains, Phase IV (KMG-IV): sequencing the most valuable type-strain genomes for metagenomic binning, comparative biology and taxonomic classification.</title>
        <authorList>
            <person name="Goeker M."/>
        </authorList>
    </citation>
    <scope>NUCLEOTIDE SEQUENCE [LARGE SCALE GENOMIC DNA]</scope>
    <source>
        <strain evidence="14 15">DSM 102852</strain>
    </source>
</reference>
<dbReference type="GO" id="GO:0008412">
    <property type="term" value="F:4-hydroxybenzoate polyprenyltransferase activity"/>
    <property type="evidence" value="ECO:0007669"/>
    <property type="project" value="UniProtKB-UniRule"/>
</dbReference>
<feature type="transmembrane region" description="Helical" evidence="12">
    <location>
        <begin position="268"/>
        <end position="287"/>
    </location>
</feature>
<dbReference type="InterPro" id="IPR006370">
    <property type="entry name" value="HB_polyprenyltransferase-like"/>
</dbReference>
<dbReference type="EMBL" id="SNZE01000006">
    <property type="protein sequence ID" value="TDR31940.1"/>
    <property type="molecule type" value="Genomic_DNA"/>
</dbReference>
<dbReference type="Gene3D" id="1.10.357.140">
    <property type="entry name" value="UbiA prenyltransferase"/>
    <property type="match status" value="1"/>
</dbReference>
<dbReference type="NCBIfam" id="TIGR01474">
    <property type="entry name" value="ubiA_proteo"/>
    <property type="match status" value="1"/>
</dbReference>
<feature type="transmembrane region" description="Helical" evidence="12">
    <location>
        <begin position="143"/>
        <end position="161"/>
    </location>
</feature>
<comment type="subcellular location">
    <subcellularLocation>
        <location evidence="12">Cell inner membrane</location>
        <topology evidence="12">Multi-pass membrane protein</topology>
    </subcellularLocation>
    <subcellularLocation>
        <location evidence="2">Membrane</location>
        <topology evidence="2">Multi-pass membrane protein</topology>
    </subcellularLocation>
</comment>
<dbReference type="GO" id="GO:0005886">
    <property type="term" value="C:plasma membrane"/>
    <property type="evidence" value="ECO:0007669"/>
    <property type="project" value="UniProtKB-SubCell"/>
</dbReference>
<dbReference type="FunFam" id="1.20.120.1780:FF:000001">
    <property type="entry name" value="4-hydroxybenzoate octaprenyltransferase"/>
    <property type="match status" value="1"/>
</dbReference>
<keyword evidence="7 12" id="KW-0831">Ubiquinone biosynthesis</keyword>
<evidence type="ECO:0000256" key="5">
    <source>
        <dbReference type="ARBA" id="ARBA00022519"/>
    </source>
</evidence>
<keyword evidence="5 12" id="KW-0997">Cell inner membrane</keyword>
<evidence type="ECO:0000256" key="4">
    <source>
        <dbReference type="ARBA" id="ARBA00022475"/>
    </source>
</evidence>
<dbReference type="PANTHER" id="PTHR11048">
    <property type="entry name" value="PRENYLTRANSFERASES"/>
    <property type="match status" value="1"/>
</dbReference>
<keyword evidence="10 12" id="KW-1133">Transmembrane helix</keyword>
<gene>
    <name evidence="12" type="primary">ubiA</name>
    <name evidence="14" type="ORF">DFR44_1062</name>
</gene>
<dbReference type="CDD" id="cd13959">
    <property type="entry name" value="PT_UbiA_COQ2"/>
    <property type="match status" value="1"/>
</dbReference>
<dbReference type="Pfam" id="PF01040">
    <property type="entry name" value="UbiA"/>
    <property type="match status" value="1"/>
</dbReference>
<dbReference type="InterPro" id="IPR044878">
    <property type="entry name" value="UbiA_sf"/>
</dbReference>
<evidence type="ECO:0000256" key="3">
    <source>
        <dbReference type="ARBA" id="ARBA00005985"/>
    </source>
</evidence>
<feature type="transmembrane region" description="Helical" evidence="12">
    <location>
        <begin position="90"/>
        <end position="110"/>
    </location>
</feature>
<proteinExistence type="inferred from homology"/>
<dbReference type="UniPathway" id="UPA00232"/>
<feature type="transmembrane region" description="Helical" evidence="12">
    <location>
        <begin position="167"/>
        <end position="188"/>
    </location>
</feature>
<dbReference type="PROSITE" id="PS00943">
    <property type="entry name" value="UBIA"/>
    <property type="match status" value="1"/>
</dbReference>
<dbReference type="InterPro" id="IPR030470">
    <property type="entry name" value="UbiA_prenylTrfase_CS"/>
</dbReference>
<feature type="transmembrane region" description="Helical" evidence="12">
    <location>
        <begin position="209"/>
        <end position="230"/>
    </location>
</feature>
<dbReference type="Proteomes" id="UP000294480">
    <property type="component" value="Unassembled WGS sequence"/>
</dbReference>
<keyword evidence="8 12" id="KW-0812">Transmembrane</keyword>
<dbReference type="AlphaFoldDB" id="A0A4R6Y926"/>
<evidence type="ECO:0000256" key="6">
    <source>
        <dbReference type="ARBA" id="ARBA00022679"/>
    </source>
</evidence>
<evidence type="ECO:0000256" key="11">
    <source>
        <dbReference type="ARBA" id="ARBA00023136"/>
    </source>
</evidence>